<feature type="domain" description="F-box associated beta-propeller type 1" evidence="2">
    <location>
        <begin position="66"/>
        <end position="222"/>
    </location>
</feature>
<feature type="chain" id="PRO_5015533461" evidence="1">
    <location>
        <begin position="20"/>
        <end position="446"/>
    </location>
</feature>
<organism evidence="3 4">
    <name type="scientific">Artemisia annua</name>
    <name type="common">Sweet wormwood</name>
    <dbReference type="NCBI Taxonomy" id="35608"/>
    <lineage>
        <taxon>Eukaryota</taxon>
        <taxon>Viridiplantae</taxon>
        <taxon>Streptophyta</taxon>
        <taxon>Embryophyta</taxon>
        <taxon>Tracheophyta</taxon>
        <taxon>Spermatophyta</taxon>
        <taxon>Magnoliopsida</taxon>
        <taxon>eudicotyledons</taxon>
        <taxon>Gunneridae</taxon>
        <taxon>Pentapetalae</taxon>
        <taxon>asterids</taxon>
        <taxon>campanulids</taxon>
        <taxon>Asterales</taxon>
        <taxon>Asteraceae</taxon>
        <taxon>Asteroideae</taxon>
        <taxon>Anthemideae</taxon>
        <taxon>Artemisiinae</taxon>
        <taxon>Artemisia</taxon>
    </lineage>
</organism>
<protein>
    <submittedName>
        <fullName evidence="3">F-box domain-containing protein</fullName>
    </submittedName>
</protein>
<evidence type="ECO:0000313" key="4">
    <source>
        <dbReference type="Proteomes" id="UP000245207"/>
    </source>
</evidence>
<dbReference type="EMBL" id="PKPP01003488">
    <property type="protein sequence ID" value="PWA69210.1"/>
    <property type="molecule type" value="Genomic_DNA"/>
</dbReference>
<dbReference type="OrthoDB" id="591557at2759"/>
<evidence type="ECO:0000259" key="2">
    <source>
        <dbReference type="Pfam" id="PF07734"/>
    </source>
</evidence>
<dbReference type="InterPro" id="IPR006527">
    <property type="entry name" value="F-box-assoc_dom_typ1"/>
</dbReference>
<accession>A0A2U1N6S6</accession>
<evidence type="ECO:0000313" key="3">
    <source>
        <dbReference type="EMBL" id="PWA69210.1"/>
    </source>
</evidence>
<dbReference type="Pfam" id="PF07734">
    <property type="entry name" value="FBA_1"/>
    <property type="match status" value="1"/>
</dbReference>
<reference evidence="3 4" key="1">
    <citation type="journal article" date="2018" name="Mol. Plant">
        <title>The genome of Artemisia annua provides insight into the evolution of Asteraceae family and artemisinin biosynthesis.</title>
        <authorList>
            <person name="Shen Q."/>
            <person name="Zhang L."/>
            <person name="Liao Z."/>
            <person name="Wang S."/>
            <person name="Yan T."/>
            <person name="Shi P."/>
            <person name="Liu M."/>
            <person name="Fu X."/>
            <person name="Pan Q."/>
            <person name="Wang Y."/>
            <person name="Lv Z."/>
            <person name="Lu X."/>
            <person name="Zhang F."/>
            <person name="Jiang W."/>
            <person name="Ma Y."/>
            <person name="Chen M."/>
            <person name="Hao X."/>
            <person name="Li L."/>
            <person name="Tang Y."/>
            <person name="Lv G."/>
            <person name="Zhou Y."/>
            <person name="Sun X."/>
            <person name="Brodelius P.E."/>
            <person name="Rose J.K.C."/>
            <person name="Tang K."/>
        </authorList>
    </citation>
    <scope>NUCLEOTIDE SEQUENCE [LARGE SCALE GENOMIC DNA]</scope>
    <source>
        <strain evidence="4">cv. Huhao1</strain>
        <tissue evidence="3">Leaf</tissue>
    </source>
</reference>
<name>A0A2U1N6S6_ARTAN</name>
<proteinExistence type="predicted"/>
<dbReference type="AlphaFoldDB" id="A0A2U1N6S6"/>
<gene>
    <name evidence="3" type="ORF">CTI12_AA295430</name>
</gene>
<keyword evidence="1" id="KW-0732">Signal</keyword>
<keyword evidence="4" id="KW-1185">Reference proteome</keyword>
<evidence type="ECO:0000256" key="1">
    <source>
        <dbReference type="SAM" id="SignalP"/>
    </source>
</evidence>
<dbReference type="Proteomes" id="UP000245207">
    <property type="component" value="Unassembled WGS sequence"/>
</dbReference>
<dbReference type="PANTHER" id="PTHR31672">
    <property type="entry name" value="BNACNNG10540D PROTEIN"/>
    <property type="match status" value="1"/>
</dbReference>
<comment type="caution">
    <text evidence="3">The sequence shown here is derived from an EMBL/GenBank/DDBJ whole genome shotgun (WGS) entry which is preliminary data.</text>
</comment>
<dbReference type="InterPro" id="IPR017451">
    <property type="entry name" value="F-box-assoc_interact_dom"/>
</dbReference>
<dbReference type="NCBIfam" id="TIGR01640">
    <property type="entry name" value="F_box_assoc_1"/>
    <property type="match status" value="1"/>
</dbReference>
<feature type="signal peptide" evidence="1">
    <location>
        <begin position="1"/>
        <end position="19"/>
    </location>
</feature>
<dbReference type="PANTHER" id="PTHR31672:SF13">
    <property type="entry name" value="F-BOX PROTEIN CPR30-LIKE"/>
    <property type="match status" value="1"/>
</dbReference>
<sequence>MWFVSYIALGLAVLKNVLTVLCNLTEKDTITTELPSNIILMEILPRLPTKLLGRRLISLPRCTTTSFDGLLCLAAMLPQELAFWNPLTGAFKKLSDNSCSPRFYKPSCTLRPLKFSPDNISSSSDVIGFYIDSSNDYKLLHMVSNGALGAYVYSLRTDSWRKIEYLIDNADCISNYHWSPATFWEHNLYFVVLDLAGDQRCIICFDVKSEKFRKIQFPTIHKYTSSGFQMADLLFLKRVELGPIRIGSDLSFALQPCFWSRFGYWIVYAHREILIVIITIVLRVWDLVGEFGYESVKRVNQPRGYLVRLSPGSLRKTPMRVFLVVLDGCIHLCVCYLLSERLSLLEGGTWRMDGKDGWLKVMDFSNVKDDSKVRRMVCMTRNENWLAIGDQENDSFEEIDFVDFATSYSCLYNEGWVSNLGQSSTIYHETLVSPNAPPNAPPNGSV</sequence>
<dbReference type="InterPro" id="IPR050796">
    <property type="entry name" value="SCF_F-box_component"/>
</dbReference>